<feature type="domain" description="Peptidase C1A papain C-terminal" evidence="5">
    <location>
        <begin position="9"/>
        <end position="92"/>
    </location>
</feature>
<proteinExistence type="inferred from homology"/>
<dbReference type="PANTHER" id="PTHR12411">
    <property type="entry name" value="CYSTEINE PROTEASE FAMILY C1-RELATED"/>
    <property type="match status" value="1"/>
</dbReference>
<dbReference type="EMBL" id="LXQA010522104">
    <property type="protein sequence ID" value="MCI57003.1"/>
    <property type="molecule type" value="Genomic_DNA"/>
</dbReference>
<comment type="similarity">
    <text evidence="1">Belongs to the peptidase C1 family.</text>
</comment>
<accession>A0A392T7C3</accession>
<evidence type="ECO:0000259" key="5">
    <source>
        <dbReference type="Pfam" id="PF00112"/>
    </source>
</evidence>
<dbReference type="Gene3D" id="3.90.70.10">
    <property type="entry name" value="Cysteine proteinases"/>
    <property type="match status" value="1"/>
</dbReference>
<dbReference type="Proteomes" id="UP000265520">
    <property type="component" value="Unassembled WGS sequence"/>
</dbReference>
<organism evidence="6 7">
    <name type="scientific">Trifolium medium</name>
    <dbReference type="NCBI Taxonomy" id="97028"/>
    <lineage>
        <taxon>Eukaryota</taxon>
        <taxon>Viridiplantae</taxon>
        <taxon>Streptophyta</taxon>
        <taxon>Embryophyta</taxon>
        <taxon>Tracheophyta</taxon>
        <taxon>Spermatophyta</taxon>
        <taxon>Magnoliopsida</taxon>
        <taxon>eudicotyledons</taxon>
        <taxon>Gunneridae</taxon>
        <taxon>Pentapetalae</taxon>
        <taxon>rosids</taxon>
        <taxon>fabids</taxon>
        <taxon>Fabales</taxon>
        <taxon>Fabaceae</taxon>
        <taxon>Papilionoideae</taxon>
        <taxon>50 kb inversion clade</taxon>
        <taxon>NPAAA clade</taxon>
        <taxon>Hologalegina</taxon>
        <taxon>IRL clade</taxon>
        <taxon>Trifolieae</taxon>
        <taxon>Trifolium</taxon>
    </lineage>
</organism>
<feature type="non-terminal residue" evidence="6">
    <location>
        <position position="1"/>
    </location>
</feature>
<dbReference type="AlphaFoldDB" id="A0A392T7C3"/>
<dbReference type="InterPro" id="IPR038765">
    <property type="entry name" value="Papain-like_cys_pep_sf"/>
</dbReference>
<feature type="non-terminal residue" evidence="6">
    <location>
        <position position="92"/>
    </location>
</feature>
<protein>
    <submittedName>
        <fullName evidence="6">Cysteine proteinase</fullName>
    </submittedName>
</protein>
<dbReference type="GO" id="GO:0006508">
    <property type="term" value="P:proteolysis"/>
    <property type="evidence" value="ECO:0007669"/>
    <property type="project" value="UniProtKB-KW"/>
</dbReference>
<name>A0A392T7C3_9FABA</name>
<keyword evidence="2" id="KW-0645">Protease</keyword>
<dbReference type="InterPro" id="IPR025661">
    <property type="entry name" value="Pept_asp_AS"/>
</dbReference>
<comment type="caution">
    <text evidence="6">The sequence shown here is derived from an EMBL/GenBank/DDBJ whole genome shotgun (WGS) entry which is preliminary data.</text>
</comment>
<keyword evidence="4" id="KW-0788">Thiol protease</keyword>
<dbReference type="Pfam" id="PF00112">
    <property type="entry name" value="Peptidase_C1"/>
    <property type="match status" value="1"/>
</dbReference>
<dbReference type="GO" id="GO:0008234">
    <property type="term" value="F:cysteine-type peptidase activity"/>
    <property type="evidence" value="ECO:0007669"/>
    <property type="project" value="UniProtKB-KW"/>
</dbReference>
<dbReference type="PROSITE" id="PS00640">
    <property type="entry name" value="THIOL_PROTEASE_ASN"/>
    <property type="match status" value="1"/>
</dbReference>
<reference evidence="6 7" key="1">
    <citation type="journal article" date="2018" name="Front. Plant Sci.">
        <title>Red Clover (Trifolium pratense) and Zigzag Clover (T. medium) - A Picture of Genomic Similarities and Differences.</title>
        <authorList>
            <person name="Dluhosova J."/>
            <person name="Istvanek J."/>
            <person name="Nedelnik J."/>
            <person name="Repkova J."/>
        </authorList>
    </citation>
    <scope>NUCLEOTIDE SEQUENCE [LARGE SCALE GENOMIC DNA]</scope>
    <source>
        <strain evidence="7">cv. 10/8</strain>
        <tissue evidence="6">Leaf</tissue>
    </source>
</reference>
<evidence type="ECO:0000313" key="6">
    <source>
        <dbReference type="EMBL" id="MCI57003.1"/>
    </source>
</evidence>
<dbReference type="InterPro" id="IPR000668">
    <property type="entry name" value="Peptidase_C1A_C"/>
</dbReference>
<evidence type="ECO:0000256" key="3">
    <source>
        <dbReference type="ARBA" id="ARBA00022801"/>
    </source>
</evidence>
<evidence type="ECO:0000256" key="4">
    <source>
        <dbReference type="ARBA" id="ARBA00022807"/>
    </source>
</evidence>
<evidence type="ECO:0000256" key="2">
    <source>
        <dbReference type="ARBA" id="ARBA00022670"/>
    </source>
</evidence>
<sequence length="92" mass="9935">DLMVIMLVSPGDEQQLLQAVAQQPVAASIAIGREFRAFKGGEIYPGPCGSTVNLAVAIVGYGVSVDGQKYWLIKNSWGETWGDFGYMKLIRG</sequence>
<evidence type="ECO:0000256" key="1">
    <source>
        <dbReference type="ARBA" id="ARBA00008455"/>
    </source>
</evidence>
<keyword evidence="7" id="KW-1185">Reference proteome</keyword>
<dbReference type="SUPFAM" id="SSF54001">
    <property type="entry name" value="Cysteine proteinases"/>
    <property type="match status" value="1"/>
</dbReference>
<evidence type="ECO:0000313" key="7">
    <source>
        <dbReference type="Proteomes" id="UP000265520"/>
    </source>
</evidence>
<keyword evidence="3" id="KW-0378">Hydrolase</keyword>
<dbReference type="InterPro" id="IPR013128">
    <property type="entry name" value="Peptidase_C1A"/>
</dbReference>